<comment type="caution">
    <text evidence="1">The sequence shown here is derived from an EMBL/GenBank/DDBJ whole genome shotgun (WGS) entry which is preliminary data.</text>
</comment>
<evidence type="ECO:0000313" key="1">
    <source>
        <dbReference type="EMBL" id="EFC86982.1"/>
    </source>
</evidence>
<dbReference type="EMBL" id="ACDX02000037">
    <property type="protein sequence ID" value="EFC86982.1"/>
    <property type="molecule type" value="Genomic_DNA"/>
</dbReference>
<sequence>MVFFAEKSVGYVMEEVGMRAVFVIQFGECVFKGKLDGLDGFVCHVGRQRTDQAFEGGGEDVVLHTQNVVGFFQIFEALFDAAHDVFLGIC</sequence>
<evidence type="ECO:0000313" key="2">
    <source>
        <dbReference type="Proteomes" id="UP000003344"/>
    </source>
</evidence>
<name>D3A112_NEIM2</name>
<dbReference type="AlphaFoldDB" id="D3A112"/>
<protein>
    <submittedName>
        <fullName evidence="1">Uncharacterized protein</fullName>
    </submittedName>
</protein>
<gene>
    <name evidence="1" type="ORF">NEIMUCOT_06603</name>
</gene>
<accession>D3A112</accession>
<proteinExistence type="predicted"/>
<dbReference type="STRING" id="546266.NEIMUCOT_06603"/>
<reference evidence="1 2" key="1">
    <citation type="submission" date="2009-10" db="EMBL/GenBank/DDBJ databases">
        <authorList>
            <person name="Weinstock G."/>
            <person name="Sodergren E."/>
            <person name="Clifton S."/>
            <person name="Fulton L."/>
            <person name="Fulton B."/>
            <person name="Courtney L."/>
            <person name="Fronick C."/>
            <person name="Harrison M."/>
            <person name="Strong C."/>
            <person name="Farmer C."/>
            <person name="Delahaunty K."/>
            <person name="Markovic C."/>
            <person name="Hall O."/>
            <person name="Minx P."/>
            <person name="Tomlinson C."/>
            <person name="Mitreva M."/>
            <person name="Nelson J."/>
            <person name="Hou S."/>
            <person name="Wollam A."/>
            <person name="Pepin K.H."/>
            <person name="Johnson M."/>
            <person name="Bhonagiri V."/>
            <person name="Nash W.E."/>
            <person name="Warren W."/>
            <person name="Chinwalla A."/>
            <person name="Mardis E.R."/>
            <person name="Wilson R.K."/>
        </authorList>
    </citation>
    <scope>NUCLEOTIDE SEQUENCE [LARGE SCALE GENOMIC DNA]</scope>
    <source>
        <strain evidence="2">ATCC 25996 / DSM 4631 / NCTC 10774 / M26</strain>
    </source>
</reference>
<dbReference type="Proteomes" id="UP000003344">
    <property type="component" value="Unassembled WGS sequence"/>
</dbReference>
<organism evidence="1 2">
    <name type="scientific">Neisseria mucosa (strain ATCC 25996 / DSM 4631 / NCTC 10774 / M26)</name>
    <dbReference type="NCBI Taxonomy" id="546266"/>
    <lineage>
        <taxon>Bacteria</taxon>
        <taxon>Pseudomonadati</taxon>
        <taxon>Pseudomonadota</taxon>
        <taxon>Betaproteobacteria</taxon>
        <taxon>Neisseriales</taxon>
        <taxon>Neisseriaceae</taxon>
        <taxon>Neisseria</taxon>
    </lineage>
</organism>